<keyword evidence="3" id="KW-1185">Reference proteome</keyword>
<protein>
    <submittedName>
        <fullName evidence="2">Uncharacterized protein</fullName>
    </submittedName>
</protein>
<keyword evidence="1" id="KW-1133">Transmembrane helix</keyword>
<evidence type="ECO:0000313" key="3">
    <source>
        <dbReference type="Proteomes" id="UP000059188"/>
    </source>
</evidence>
<proteinExistence type="predicted"/>
<gene>
    <name evidence="2" type="ORF">RSOLAG1IB_04434</name>
</gene>
<feature type="transmembrane region" description="Helical" evidence="1">
    <location>
        <begin position="86"/>
        <end position="115"/>
    </location>
</feature>
<evidence type="ECO:0000256" key="1">
    <source>
        <dbReference type="SAM" id="Phobius"/>
    </source>
</evidence>
<feature type="transmembrane region" description="Helical" evidence="1">
    <location>
        <begin position="45"/>
        <end position="66"/>
    </location>
</feature>
<sequence length="192" mass="20726">MSHCTKRNILPNSPVSIRLACLSIPSPFISFVSFIVSKPLGQSSLYLIPAAFFLGSIHHSVITYLLARKPHATEDVNSPQHARFAFLHHLVNISIEVLMALIWLAGGAVSIAFNASSWSRKNSPQDVASASLAIVEGVLLTAIAVYSWKLRGEVHAAQAEASKMIPVIVVVDGETVDLMERAAMSVRVSRGV</sequence>
<keyword evidence="1" id="KW-0472">Membrane</keyword>
<dbReference type="Proteomes" id="UP000059188">
    <property type="component" value="Unassembled WGS sequence"/>
</dbReference>
<evidence type="ECO:0000313" key="2">
    <source>
        <dbReference type="EMBL" id="CEL61684.1"/>
    </source>
</evidence>
<feature type="transmembrane region" description="Helical" evidence="1">
    <location>
        <begin position="15"/>
        <end position="36"/>
    </location>
</feature>
<keyword evidence="1" id="KW-0812">Transmembrane</keyword>
<dbReference type="EMBL" id="LN679105">
    <property type="protein sequence ID" value="CEL61684.1"/>
    <property type="molecule type" value="Genomic_DNA"/>
</dbReference>
<feature type="transmembrane region" description="Helical" evidence="1">
    <location>
        <begin position="127"/>
        <end position="148"/>
    </location>
</feature>
<reference evidence="2 3" key="1">
    <citation type="submission" date="2014-11" db="EMBL/GenBank/DDBJ databases">
        <authorList>
            <person name="Wibberg Daniel"/>
        </authorList>
    </citation>
    <scope>NUCLEOTIDE SEQUENCE [LARGE SCALE GENOMIC DNA]</scope>
    <source>
        <strain evidence="2">Rhizoctonia solani AG1-IB 7/3/14</strain>
    </source>
</reference>
<name>A0A0B7FXU5_THACB</name>
<organism evidence="2 3">
    <name type="scientific">Thanatephorus cucumeris (strain AG1-IB / isolate 7/3/14)</name>
    <name type="common">Lettuce bottom rot fungus</name>
    <name type="synonym">Rhizoctonia solani</name>
    <dbReference type="NCBI Taxonomy" id="1108050"/>
    <lineage>
        <taxon>Eukaryota</taxon>
        <taxon>Fungi</taxon>
        <taxon>Dikarya</taxon>
        <taxon>Basidiomycota</taxon>
        <taxon>Agaricomycotina</taxon>
        <taxon>Agaricomycetes</taxon>
        <taxon>Cantharellales</taxon>
        <taxon>Ceratobasidiaceae</taxon>
        <taxon>Rhizoctonia</taxon>
        <taxon>Rhizoctonia solani AG-1</taxon>
    </lineage>
</organism>
<accession>A0A0B7FXU5</accession>
<dbReference type="AlphaFoldDB" id="A0A0B7FXU5"/>
<dbReference type="OrthoDB" id="3241098at2759"/>